<protein>
    <submittedName>
        <fullName evidence="2">Uncharacterized protein</fullName>
    </submittedName>
</protein>
<dbReference type="Proteomes" id="UP000830434">
    <property type="component" value="Chromosome"/>
</dbReference>
<keyword evidence="1" id="KW-0472">Membrane</keyword>
<keyword evidence="1" id="KW-1133">Transmembrane helix</keyword>
<feature type="transmembrane region" description="Helical" evidence="1">
    <location>
        <begin position="62"/>
        <end position="81"/>
    </location>
</feature>
<dbReference type="AlphaFoldDB" id="A0A8U0IJJ2"/>
<reference evidence="2" key="1">
    <citation type="submission" date="2022-04" db="EMBL/GenBank/DDBJ databases">
        <title>Diverse halophilic archaea isolated from saline environments.</title>
        <authorList>
            <person name="Cui H.-L."/>
        </authorList>
    </citation>
    <scope>NUCLEOTIDE SEQUENCE</scope>
    <source>
        <strain evidence="2">XZYJT40</strain>
    </source>
</reference>
<dbReference type="KEGG" id="haxz:M0R88_04090"/>
<keyword evidence="3" id="KW-1185">Reference proteome</keyword>
<evidence type="ECO:0000256" key="1">
    <source>
        <dbReference type="SAM" id="Phobius"/>
    </source>
</evidence>
<dbReference type="GeneID" id="72189007"/>
<name>A0A8U0IJJ2_9EURY</name>
<dbReference type="EMBL" id="CP096658">
    <property type="protein sequence ID" value="UPW01290.1"/>
    <property type="molecule type" value="Genomic_DNA"/>
</dbReference>
<accession>A0A8U0IJJ2</accession>
<proteinExistence type="predicted"/>
<evidence type="ECO:0000313" key="3">
    <source>
        <dbReference type="Proteomes" id="UP000830434"/>
    </source>
</evidence>
<organism evidence="2 3">
    <name type="scientific">Halorussus gelatinilyticus</name>
    <dbReference type="NCBI Taxonomy" id="2937524"/>
    <lineage>
        <taxon>Archaea</taxon>
        <taxon>Methanobacteriati</taxon>
        <taxon>Methanobacteriota</taxon>
        <taxon>Stenosarchaea group</taxon>
        <taxon>Halobacteria</taxon>
        <taxon>Halobacteriales</taxon>
        <taxon>Haladaptataceae</taxon>
        <taxon>Halorussus</taxon>
    </lineage>
</organism>
<evidence type="ECO:0000313" key="2">
    <source>
        <dbReference type="EMBL" id="UPW01290.1"/>
    </source>
</evidence>
<sequence>MDVVRTVRESNIYAVVSTLRRWARGSTVLSMLTREEVLQGLLAIVLIVSTTRVALTNLNAAVKFLSFVVLFLLVVVIALPFTEPSSE</sequence>
<gene>
    <name evidence="2" type="ORF">M0R88_04090</name>
</gene>
<dbReference type="RefSeq" id="WP_248655695.1">
    <property type="nucleotide sequence ID" value="NZ_CP096658.1"/>
</dbReference>
<keyword evidence="1" id="KW-0812">Transmembrane</keyword>